<dbReference type="SUPFAM" id="SSF56281">
    <property type="entry name" value="Metallo-hydrolase/oxidoreductase"/>
    <property type="match status" value="1"/>
</dbReference>
<comment type="caution">
    <text evidence="1">The sequence shown here is derived from an EMBL/GenBank/DDBJ whole genome shotgun (WGS) entry which is preliminary data.</text>
</comment>
<name>A0A8E2WA10_RHILI</name>
<protein>
    <submittedName>
        <fullName evidence="1">Uncharacterized protein</fullName>
    </submittedName>
</protein>
<evidence type="ECO:0000313" key="1">
    <source>
        <dbReference type="EMBL" id="PWJ89765.1"/>
    </source>
</evidence>
<dbReference type="Proteomes" id="UP000245631">
    <property type="component" value="Unassembled WGS sequence"/>
</dbReference>
<evidence type="ECO:0000313" key="2">
    <source>
        <dbReference type="Proteomes" id="UP000245631"/>
    </source>
</evidence>
<gene>
    <name evidence="1" type="ORF">C8D77_10686</name>
</gene>
<dbReference type="Gene3D" id="3.60.15.10">
    <property type="entry name" value="Ribonuclease Z/Hydroxyacylglutathione hydrolase-like"/>
    <property type="match status" value="1"/>
</dbReference>
<proteinExistence type="predicted"/>
<sequence>MAVRIAVDDPGEYVGEIAGRLDALSLQVSISDAMTAQCSASPSEPSAFLWLSAIGRIERSTALLSMAFLVESDGQQLLIWSDAFLHYVVSIQQPDWHADFDYDRQQAVATRKRLLKMAAEQRLLVADHRMPFPGLGYIESANGSFRWLPVSYQLNV</sequence>
<reference evidence="1 2" key="1">
    <citation type="submission" date="2018-05" db="EMBL/GenBank/DDBJ databases">
        <title>Genomic Encyclopedia of Type Strains, Phase IV (KMG-IV): sequencing the most valuable type-strain genomes for metagenomic binning, comparative biology and taxonomic classification.</title>
        <authorList>
            <person name="Goeker M."/>
        </authorList>
    </citation>
    <scope>NUCLEOTIDE SEQUENCE [LARGE SCALE GENOMIC DNA]</scope>
    <source>
        <strain evidence="1 2">DSM 2626</strain>
    </source>
</reference>
<dbReference type="InterPro" id="IPR036866">
    <property type="entry name" value="RibonucZ/Hydroxyglut_hydro"/>
</dbReference>
<dbReference type="EMBL" id="QGGH01000006">
    <property type="protein sequence ID" value="PWJ89765.1"/>
    <property type="molecule type" value="Genomic_DNA"/>
</dbReference>
<organism evidence="1 2">
    <name type="scientific">Rhizobium loti</name>
    <name type="common">Mesorhizobium loti</name>
    <dbReference type="NCBI Taxonomy" id="381"/>
    <lineage>
        <taxon>Bacteria</taxon>
        <taxon>Pseudomonadati</taxon>
        <taxon>Pseudomonadota</taxon>
        <taxon>Alphaproteobacteria</taxon>
        <taxon>Hyphomicrobiales</taxon>
        <taxon>Phyllobacteriaceae</taxon>
        <taxon>Mesorhizobium</taxon>
    </lineage>
</organism>
<accession>A0A8E2WA10</accession>
<dbReference type="AlphaFoldDB" id="A0A8E2WA10"/>